<protein>
    <submittedName>
        <fullName evidence="2">Uncharacterized protein</fullName>
    </submittedName>
</protein>
<evidence type="ECO:0000313" key="2">
    <source>
        <dbReference type="EMBL" id="BBE33138.1"/>
    </source>
</evidence>
<reference evidence="2 3" key="1">
    <citation type="submission" date="2018-06" db="EMBL/GenBank/DDBJ databases">
        <title>Complete Genome Sequence of the Microcystin-Degrading Bacterium Sphingosinicella microcystinivorans Strain B-9.</title>
        <authorList>
            <person name="Jin H."/>
            <person name="Nishizawa T."/>
            <person name="Guo Y."/>
            <person name="Nishizawa A."/>
            <person name="Park H."/>
            <person name="Kato H."/>
            <person name="Tsuji K."/>
            <person name="Harada K."/>
        </authorList>
    </citation>
    <scope>NUCLEOTIDE SEQUENCE [LARGE SCALE GENOMIC DNA]</scope>
    <source>
        <strain evidence="2 3">B9</strain>
    </source>
</reference>
<evidence type="ECO:0000256" key="1">
    <source>
        <dbReference type="SAM" id="MobiDB-lite"/>
    </source>
</evidence>
<name>A0AAD1D4G3_SPHMI</name>
<feature type="compositionally biased region" description="Basic and acidic residues" evidence="1">
    <location>
        <begin position="16"/>
        <end position="27"/>
    </location>
</feature>
<gene>
    <name evidence="2" type="ORF">SmB9_07960</name>
</gene>
<feature type="region of interest" description="Disordered" evidence="1">
    <location>
        <begin position="1"/>
        <end position="82"/>
    </location>
</feature>
<dbReference type="KEGG" id="smic:SmB9_07960"/>
<feature type="compositionally biased region" description="Basic residues" evidence="1">
    <location>
        <begin position="31"/>
        <end position="42"/>
    </location>
</feature>
<evidence type="ECO:0000313" key="3">
    <source>
        <dbReference type="Proteomes" id="UP000275727"/>
    </source>
</evidence>
<dbReference type="AlphaFoldDB" id="A0AAD1D4G3"/>
<organism evidence="2 3">
    <name type="scientific">Sphingosinicella microcystinivorans</name>
    <dbReference type="NCBI Taxonomy" id="335406"/>
    <lineage>
        <taxon>Bacteria</taxon>
        <taxon>Pseudomonadati</taxon>
        <taxon>Pseudomonadota</taxon>
        <taxon>Alphaproteobacteria</taxon>
        <taxon>Sphingomonadales</taxon>
        <taxon>Sphingosinicellaceae</taxon>
        <taxon>Sphingosinicella</taxon>
    </lineage>
</organism>
<accession>A0AAD1D4G3</accession>
<proteinExistence type="predicted"/>
<dbReference type="Proteomes" id="UP000275727">
    <property type="component" value="Chromosome"/>
</dbReference>
<sequence length="82" mass="9664">MQLGDILPSETPGCRKPQDKGIVDRRSRVPQAHKRGTARRRYTPAEREQSRTRRRARHANNRNASRGPSRRQGEYRFLFNHL</sequence>
<dbReference type="EMBL" id="AP018711">
    <property type="protein sequence ID" value="BBE33138.1"/>
    <property type="molecule type" value="Genomic_DNA"/>
</dbReference>